<accession>A0A1F5H7S4</accession>
<dbReference type="GO" id="GO:0003700">
    <property type="term" value="F:DNA-binding transcription factor activity"/>
    <property type="evidence" value="ECO:0007669"/>
    <property type="project" value="TreeGrafter"/>
</dbReference>
<feature type="domain" description="HTH crp-type" evidence="5">
    <location>
        <begin position="133"/>
        <end position="206"/>
    </location>
</feature>
<dbReference type="PANTHER" id="PTHR24567:SF26">
    <property type="entry name" value="REGULATORY PROTEIN YEIL"/>
    <property type="match status" value="1"/>
</dbReference>
<evidence type="ECO:0000313" key="6">
    <source>
        <dbReference type="EMBL" id="OGE00213.1"/>
    </source>
</evidence>
<dbReference type="Gene3D" id="2.60.120.10">
    <property type="entry name" value="Jelly Rolls"/>
    <property type="match status" value="1"/>
</dbReference>
<dbReference type="InterPro" id="IPR018490">
    <property type="entry name" value="cNMP-bd_dom_sf"/>
</dbReference>
<dbReference type="PROSITE" id="PS51063">
    <property type="entry name" value="HTH_CRP_2"/>
    <property type="match status" value="1"/>
</dbReference>
<keyword evidence="2" id="KW-0238">DNA-binding</keyword>
<dbReference type="GO" id="GO:0005829">
    <property type="term" value="C:cytosol"/>
    <property type="evidence" value="ECO:0007669"/>
    <property type="project" value="TreeGrafter"/>
</dbReference>
<dbReference type="SUPFAM" id="SSF46785">
    <property type="entry name" value="Winged helix' DNA-binding domain"/>
    <property type="match status" value="1"/>
</dbReference>
<feature type="domain" description="Cyclic nucleotide-binding" evidence="4">
    <location>
        <begin position="19"/>
        <end position="119"/>
    </location>
</feature>
<evidence type="ECO:0000256" key="3">
    <source>
        <dbReference type="ARBA" id="ARBA00023163"/>
    </source>
</evidence>
<evidence type="ECO:0000313" key="7">
    <source>
        <dbReference type="Proteomes" id="UP000177039"/>
    </source>
</evidence>
<keyword evidence="3" id="KW-0804">Transcription</keyword>
<dbReference type="Proteomes" id="UP000177039">
    <property type="component" value="Unassembled WGS sequence"/>
</dbReference>
<evidence type="ECO:0008006" key="8">
    <source>
        <dbReference type="Google" id="ProtNLM"/>
    </source>
</evidence>
<dbReference type="PANTHER" id="PTHR24567">
    <property type="entry name" value="CRP FAMILY TRANSCRIPTIONAL REGULATORY PROTEIN"/>
    <property type="match status" value="1"/>
</dbReference>
<dbReference type="GO" id="GO:0003677">
    <property type="term" value="F:DNA binding"/>
    <property type="evidence" value="ECO:0007669"/>
    <property type="project" value="UniProtKB-KW"/>
</dbReference>
<protein>
    <recommendedName>
        <fullName evidence="8">HTH crp-type domain-containing protein</fullName>
    </recommendedName>
</protein>
<dbReference type="Pfam" id="PF13545">
    <property type="entry name" value="HTH_Crp_2"/>
    <property type="match status" value="1"/>
</dbReference>
<organism evidence="6 7">
    <name type="scientific">Candidatus Curtissbacteria bacterium RIFCSPLOWO2_01_FULL_42_50</name>
    <dbReference type="NCBI Taxonomy" id="1797730"/>
    <lineage>
        <taxon>Bacteria</taxon>
        <taxon>Candidatus Curtissiibacteriota</taxon>
    </lineage>
</organism>
<dbReference type="AlphaFoldDB" id="A0A1F5H7S4"/>
<dbReference type="SMART" id="SM00419">
    <property type="entry name" value="HTH_CRP"/>
    <property type="match status" value="1"/>
</dbReference>
<dbReference type="SUPFAM" id="SSF51206">
    <property type="entry name" value="cAMP-binding domain-like"/>
    <property type="match status" value="1"/>
</dbReference>
<evidence type="ECO:0000256" key="2">
    <source>
        <dbReference type="ARBA" id="ARBA00023125"/>
    </source>
</evidence>
<evidence type="ECO:0000259" key="4">
    <source>
        <dbReference type="PROSITE" id="PS50042"/>
    </source>
</evidence>
<dbReference type="InterPro" id="IPR014710">
    <property type="entry name" value="RmlC-like_jellyroll"/>
</dbReference>
<keyword evidence="1" id="KW-0805">Transcription regulation</keyword>
<evidence type="ECO:0000256" key="1">
    <source>
        <dbReference type="ARBA" id="ARBA00023015"/>
    </source>
</evidence>
<gene>
    <name evidence="6" type="ORF">A3B54_02525</name>
</gene>
<reference evidence="6 7" key="1">
    <citation type="journal article" date="2016" name="Nat. Commun.">
        <title>Thousands of microbial genomes shed light on interconnected biogeochemical processes in an aquifer system.</title>
        <authorList>
            <person name="Anantharaman K."/>
            <person name="Brown C.T."/>
            <person name="Hug L.A."/>
            <person name="Sharon I."/>
            <person name="Castelle C.J."/>
            <person name="Probst A.J."/>
            <person name="Thomas B.C."/>
            <person name="Singh A."/>
            <person name="Wilkins M.J."/>
            <person name="Karaoz U."/>
            <person name="Brodie E.L."/>
            <person name="Williams K.H."/>
            <person name="Hubbard S.S."/>
            <person name="Banfield J.F."/>
        </authorList>
    </citation>
    <scope>NUCLEOTIDE SEQUENCE [LARGE SCALE GENOMIC DNA]</scope>
</reference>
<proteinExistence type="predicted"/>
<name>A0A1F5H7S4_9BACT</name>
<dbReference type="InterPro" id="IPR012318">
    <property type="entry name" value="HTH_CRP"/>
</dbReference>
<dbReference type="InterPro" id="IPR036390">
    <property type="entry name" value="WH_DNA-bd_sf"/>
</dbReference>
<dbReference type="SMART" id="SM00100">
    <property type="entry name" value="cNMP"/>
    <property type="match status" value="1"/>
</dbReference>
<dbReference type="EMBL" id="MFBT01000004">
    <property type="protein sequence ID" value="OGE00213.1"/>
    <property type="molecule type" value="Genomic_DNA"/>
</dbReference>
<dbReference type="Pfam" id="PF00027">
    <property type="entry name" value="cNMP_binding"/>
    <property type="match status" value="1"/>
</dbReference>
<dbReference type="InterPro" id="IPR050397">
    <property type="entry name" value="Env_Response_Regulators"/>
</dbReference>
<sequence>MGSSVPRLDLFFAKFKPLHYKKGETILRAGDPPAGVLYLKKGFIRLYSISRDGEELTLIIFKQGDFFPIMWAINATPNTYFLEAMTPVVLWRSPREKFLEFVQSDKRALFELTSMMLTRFGGLLTRMEYLVFGNAINKVASILLICAERFGKKKGRTTVIQAPLIHSDIASLVGITRETASIEMKKLEKEGAIAYRGHLLVIKSFMGLKKHLLSDTYKS</sequence>
<evidence type="ECO:0000259" key="5">
    <source>
        <dbReference type="PROSITE" id="PS51063"/>
    </source>
</evidence>
<comment type="caution">
    <text evidence="6">The sequence shown here is derived from an EMBL/GenBank/DDBJ whole genome shotgun (WGS) entry which is preliminary data.</text>
</comment>
<dbReference type="InterPro" id="IPR000595">
    <property type="entry name" value="cNMP-bd_dom"/>
</dbReference>
<dbReference type="PROSITE" id="PS50042">
    <property type="entry name" value="CNMP_BINDING_3"/>
    <property type="match status" value="1"/>
</dbReference>
<dbReference type="CDD" id="cd00038">
    <property type="entry name" value="CAP_ED"/>
    <property type="match status" value="1"/>
</dbReference>